<name>Q7NDI0_GLOVI</name>
<keyword evidence="5" id="KW-1185">Reference proteome</keyword>
<feature type="compositionally biased region" description="Polar residues" evidence="2">
    <location>
        <begin position="361"/>
        <end position="370"/>
    </location>
</feature>
<dbReference type="SUPFAM" id="SSF47413">
    <property type="entry name" value="lambda repressor-like DNA-binding domains"/>
    <property type="match status" value="1"/>
</dbReference>
<accession>Q7NDI0</accession>
<dbReference type="PROSITE" id="PS50943">
    <property type="entry name" value="HTH_CROC1"/>
    <property type="match status" value="1"/>
</dbReference>
<organism evidence="4 5">
    <name type="scientific">Gloeobacter violaceus (strain ATCC 29082 / PCC 7421)</name>
    <dbReference type="NCBI Taxonomy" id="251221"/>
    <lineage>
        <taxon>Bacteria</taxon>
        <taxon>Bacillati</taxon>
        <taxon>Cyanobacteriota</taxon>
        <taxon>Cyanophyceae</taxon>
        <taxon>Gloeobacterales</taxon>
        <taxon>Gloeobacteraceae</taxon>
        <taxon>Gloeobacter</taxon>
    </lineage>
</organism>
<reference evidence="4 5" key="2">
    <citation type="journal article" date="2003" name="DNA Res.">
        <title>Complete genome structure of Gloeobacter violaceus PCC 7421, a cyanobacterium that lacks thylakoids (supplement).</title>
        <authorList>
            <person name="Nakamura Y."/>
            <person name="Kaneko T."/>
            <person name="Sato S."/>
            <person name="Mimuro M."/>
            <person name="Miyashita H."/>
            <person name="Tsuchiya T."/>
            <person name="Sasamoto S."/>
            <person name="Watanabe A."/>
            <person name="Kawashima K."/>
            <person name="Kishida Y."/>
            <person name="Kiyokawa C."/>
            <person name="Kohara M."/>
            <person name="Matsumoto M."/>
            <person name="Matsuno A."/>
            <person name="Nakazaki N."/>
            <person name="Shimpo S."/>
            <person name="Takeuchi C."/>
            <person name="Yamada M."/>
            <person name="Tabata S."/>
        </authorList>
    </citation>
    <scope>NUCLEOTIDE SEQUENCE [LARGE SCALE GENOMIC DNA]</scope>
    <source>
        <strain evidence="5">ATCC 29082 / PCC 7421</strain>
    </source>
</reference>
<dbReference type="HOGENOM" id="CLU_053651_0_1_3"/>
<dbReference type="Gene3D" id="1.10.260.40">
    <property type="entry name" value="lambda repressor-like DNA-binding domains"/>
    <property type="match status" value="1"/>
</dbReference>
<dbReference type="CDD" id="cd00093">
    <property type="entry name" value="HTH_XRE"/>
    <property type="match status" value="1"/>
</dbReference>
<dbReference type="AlphaFoldDB" id="Q7NDI0"/>
<proteinExistence type="inferred from homology"/>
<dbReference type="OrthoDB" id="504343at2"/>
<reference evidence="4 5" key="1">
    <citation type="journal article" date="2003" name="DNA Res.">
        <title>Complete genome structure of Gloeobacter violaceus PCC 7421, a cyanobacterium that lacks thylakoids.</title>
        <authorList>
            <person name="Nakamura Y."/>
            <person name="Kaneko T."/>
            <person name="Sato S."/>
            <person name="Mimuro M."/>
            <person name="Miyashita H."/>
            <person name="Tsuchiya T."/>
            <person name="Sasamoto S."/>
            <person name="Watanabe A."/>
            <person name="Kawashima K."/>
            <person name="Kishida Y."/>
            <person name="Kiyokawa C."/>
            <person name="Kohara M."/>
            <person name="Matsumoto M."/>
            <person name="Matsuno A."/>
            <person name="Nakazaki N."/>
            <person name="Shimpo S."/>
            <person name="Takeuchi C."/>
            <person name="Yamada M."/>
            <person name="Tabata S."/>
        </authorList>
    </citation>
    <scope>NUCLEOTIDE SEQUENCE [LARGE SCALE GENOMIC DNA]</scope>
    <source>
        <strain evidence="5">ATCC 29082 / PCC 7421</strain>
    </source>
</reference>
<dbReference type="Proteomes" id="UP000000557">
    <property type="component" value="Chromosome"/>
</dbReference>
<dbReference type="EnsemblBacteria" id="BAC92196">
    <property type="protein sequence ID" value="BAC92196"/>
    <property type="gene ID" value="BAC92196"/>
</dbReference>
<dbReference type="InterPro" id="IPR010982">
    <property type="entry name" value="Lambda_DNA-bd_dom_sf"/>
</dbReference>
<dbReference type="InterPro" id="IPR052345">
    <property type="entry name" value="Rad_response_metalloprotease"/>
</dbReference>
<feature type="domain" description="HTH cro/C1-type" evidence="3">
    <location>
        <begin position="19"/>
        <end position="73"/>
    </location>
</feature>
<comment type="similarity">
    <text evidence="1">Belongs to the short-chain fatty acyl-CoA assimilation regulator (ScfR) family.</text>
</comment>
<evidence type="ECO:0000259" key="3">
    <source>
        <dbReference type="PROSITE" id="PS50943"/>
    </source>
</evidence>
<dbReference type="InterPro" id="IPR010359">
    <property type="entry name" value="IrrE_HExxH"/>
</dbReference>
<dbReference type="Gene3D" id="1.10.10.2910">
    <property type="match status" value="1"/>
</dbReference>
<sequence length="425" mass="47488">MCNKRHNMKLNAVQLGERLRAARERRGLSQQTIGDALGLKRTAVTNMESGKRAVSTLELTRLAQMYDQPVTFFLMDRTDEEDLATVLFRIVPEFAEDSLLRQAVERTLDLCQEGVGLRRLLRYEQEDTLPNYSLRMHTAGEAVSQGVWVAQVERQRLGLGNAPVADIAKLIAEQGVWVAAAELPEWLSGLYLHHASIGLAILVNGAHPFTRRRFSYAHEYAHALLDRSLTVQPTRKENSSELVEKRANAFAAAFLMPADGVTDMLHRLHKGHPSRSTQTVFDAATGGVMEAEIRPRPGTQAITFQDIAAIARHFQVSYEAAVWRLRSLGHIGASECSALIEQKDHGRRYMRLLGASEEPTESLSHESGTPSKPPADEQLRHHLARLAIEAYRQEEISRGRLRELARKLGVASEELLDLAEATRAE</sequence>
<dbReference type="Pfam" id="PF06114">
    <property type="entry name" value="Peptidase_M78"/>
    <property type="match status" value="1"/>
</dbReference>
<dbReference type="SMART" id="SM00530">
    <property type="entry name" value="HTH_XRE"/>
    <property type="match status" value="1"/>
</dbReference>
<dbReference type="InterPro" id="IPR001387">
    <property type="entry name" value="Cro/C1-type_HTH"/>
</dbReference>
<dbReference type="PANTHER" id="PTHR43236:SF2">
    <property type="entry name" value="BLL0069 PROTEIN"/>
    <property type="match status" value="1"/>
</dbReference>
<gene>
    <name evidence="4" type="ordered locus">glr4255</name>
</gene>
<protein>
    <submittedName>
        <fullName evidence="4">Glr4255 protein</fullName>
    </submittedName>
</protein>
<dbReference type="PANTHER" id="PTHR43236">
    <property type="entry name" value="ANTITOXIN HIGA1"/>
    <property type="match status" value="1"/>
</dbReference>
<dbReference type="eggNOG" id="COG2856">
    <property type="taxonomic scope" value="Bacteria"/>
</dbReference>
<dbReference type="PATRIC" id="fig|251221.4.peg.4285"/>
<dbReference type="PhylomeDB" id="Q7NDI0"/>
<evidence type="ECO:0000313" key="5">
    <source>
        <dbReference type="Proteomes" id="UP000000557"/>
    </source>
</evidence>
<evidence type="ECO:0000256" key="1">
    <source>
        <dbReference type="ARBA" id="ARBA00007227"/>
    </source>
</evidence>
<dbReference type="InParanoid" id="Q7NDI0"/>
<dbReference type="Pfam" id="PF13560">
    <property type="entry name" value="HTH_31"/>
    <property type="match status" value="1"/>
</dbReference>
<dbReference type="GO" id="GO:0003677">
    <property type="term" value="F:DNA binding"/>
    <property type="evidence" value="ECO:0007669"/>
    <property type="project" value="InterPro"/>
</dbReference>
<dbReference type="STRING" id="251221.gene:10761774"/>
<evidence type="ECO:0000313" key="4">
    <source>
        <dbReference type="EMBL" id="BAC92196.1"/>
    </source>
</evidence>
<evidence type="ECO:0000256" key="2">
    <source>
        <dbReference type="SAM" id="MobiDB-lite"/>
    </source>
</evidence>
<dbReference type="EMBL" id="BA000045">
    <property type="protein sequence ID" value="BAC92196.1"/>
    <property type="molecule type" value="Genomic_DNA"/>
</dbReference>
<dbReference type="KEGG" id="gvi:glr4255"/>
<feature type="region of interest" description="Disordered" evidence="2">
    <location>
        <begin position="356"/>
        <end position="376"/>
    </location>
</feature>